<evidence type="ECO:0000256" key="3">
    <source>
        <dbReference type="ARBA" id="ARBA00023002"/>
    </source>
</evidence>
<dbReference type="Gene3D" id="3.40.30.10">
    <property type="entry name" value="Glutaredoxin"/>
    <property type="match status" value="1"/>
</dbReference>
<name>A0A857MEU9_9ACTN</name>
<dbReference type="PANTHER" id="PTHR43110">
    <property type="entry name" value="THIOL PEROXIDASE"/>
    <property type="match status" value="1"/>
</dbReference>
<gene>
    <name evidence="15" type="ORF">GII30_14835</name>
</gene>
<dbReference type="PIRSF" id="PIRSF000239">
    <property type="entry name" value="AHPC"/>
    <property type="match status" value="1"/>
</dbReference>
<dbReference type="InterPro" id="IPR050455">
    <property type="entry name" value="Tpx_Peroxidase_subfamily"/>
</dbReference>
<comment type="function">
    <text evidence="7">Thiol-specific peroxidase that catalyzes the reduction of hydrogen peroxide and organic hydroperoxides to water and alcohols, respectively. Plays a role in cell protection against oxidative stress by detoxifying peroxides. May represent an important antioxidant defense against cytotoxic peroxides, especially peroxynitrite, which can be formed by activated macrophages during infection.</text>
</comment>
<reference evidence="15" key="1">
    <citation type="journal article" date="2021" name="Nat. Microbiol.">
        <title>Cocultivation of an ultrasmall environmental parasitic bacterium with lytic ability against bacteria associated with wastewater foams.</title>
        <authorList>
            <person name="Batinovic S."/>
            <person name="Rose J.J.A."/>
            <person name="Ratcliffe J."/>
            <person name="Seviour R.J."/>
            <person name="Petrovski S."/>
        </authorList>
    </citation>
    <scope>NUCLEOTIDE SEQUENCE</scope>
    <source>
        <strain evidence="15">CON44</strain>
    </source>
</reference>
<dbReference type="SUPFAM" id="SSF52833">
    <property type="entry name" value="Thioredoxin-like"/>
    <property type="match status" value="1"/>
</dbReference>
<evidence type="ECO:0000256" key="7">
    <source>
        <dbReference type="ARBA" id="ARBA00056930"/>
    </source>
</evidence>
<dbReference type="InterPro" id="IPR000866">
    <property type="entry name" value="AhpC/TSA"/>
</dbReference>
<keyword evidence="1" id="KW-0575">Peroxidase</keyword>
<evidence type="ECO:0000256" key="5">
    <source>
        <dbReference type="ARBA" id="ARBA00032824"/>
    </source>
</evidence>
<keyword evidence="2" id="KW-0049">Antioxidant</keyword>
<dbReference type="CDD" id="cd03018">
    <property type="entry name" value="PRX_AhpE_like"/>
    <property type="match status" value="1"/>
</dbReference>
<dbReference type="InterPro" id="IPR013766">
    <property type="entry name" value="Thioredoxin_domain"/>
</dbReference>
<evidence type="ECO:0000256" key="2">
    <source>
        <dbReference type="ARBA" id="ARBA00022862"/>
    </source>
</evidence>
<evidence type="ECO:0000256" key="10">
    <source>
        <dbReference type="ARBA" id="ARBA00067009"/>
    </source>
</evidence>
<evidence type="ECO:0000256" key="12">
    <source>
        <dbReference type="ARBA" id="ARBA00082991"/>
    </source>
</evidence>
<dbReference type="Pfam" id="PF00578">
    <property type="entry name" value="AhpC-TSA"/>
    <property type="match status" value="1"/>
</dbReference>
<dbReference type="EC" id="1.11.1.29" evidence="10"/>
<evidence type="ECO:0000256" key="8">
    <source>
        <dbReference type="ARBA" id="ARBA00060973"/>
    </source>
</evidence>
<evidence type="ECO:0000256" key="9">
    <source>
        <dbReference type="ARBA" id="ARBA00065226"/>
    </source>
</evidence>
<evidence type="ECO:0000256" key="11">
    <source>
        <dbReference type="ARBA" id="ARBA00068979"/>
    </source>
</evidence>
<keyword evidence="4" id="KW-0676">Redox-active center</keyword>
<dbReference type="AlphaFoldDB" id="A0A857MEU9"/>
<organism evidence="15">
    <name type="scientific">Gordonia amarae</name>
    <dbReference type="NCBI Taxonomy" id="36821"/>
    <lineage>
        <taxon>Bacteria</taxon>
        <taxon>Bacillati</taxon>
        <taxon>Actinomycetota</taxon>
        <taxon>Actinomycetes</taxon>
        <taxon>Mycobacteriales</taxon>
        <taxon>Gordoniaceae</taxon>
        <taxon>Gordonia</taxon>
    </lineage>
</organism>
<feature type="domain" description="Thioredoxin" evidence="14">
    <location>
        <begin position="5"/>
        <end position="154"/>
    </location>
</feature>
<dbReference type="EMBL" id="CP045810">
    <property type="protein sequence ID" value="QHN40252.1"/>
    <property type="molecule type" value="Genomic_DNA"/>
</dbReference>
<evidence type="ECO:0000313" key="15">
    <source>
        <dbReference type="EMBL" id="QHN40252.1"/>
    </source>
</evidence>
<sequence>MRAPLAVGEQAPDFELRDQNMQKVLLSKLRADRRVLLVFFPLAFTGTCQGELGYIRDNVDLFSNDEVTTVAISVGPPPTHKVWSSAQGFLFPILSDFWPHGEVAQAYGVFNDVSGYSNRGTFLVDRDGTIAFADVVGPGESRDESVWTKALSAV</sequence>
<evidence type="ECO:0000259" key="14">
    <source>
        <dbReference type="PROSITE" id="PS51352"/>
    </source>
</evidence>
<dbReference type="InterPro" id="IPR024706">
    <property type="entry name" value="Peroxiredoxin_AhpC-typ"/>
</dbReference>
<accession>A0A857MEU9</accession>
<dbReference type="InterPro" id="IPR036249">
    <property type="entry name" value="Thioredoxin-like_sf"/>
</dbReference>
<evidence type="ECO:0000256" key="1">
    <source>
        <dbReference type="ARBA" id="ARBA00022559"/>
    </source>
</evidence>
<evidence type="ECO:0000256" key="4">
    <source>
        <dbReference type="ARBA" id="ARBA00023284"/>
    </source>
</evidence>
<dbReference type="GO" id="GO:0004601">
    <property type="term" value="F:peroxidase activity"/>
    <property type="evidence" value="ECO:0007669"/>
    <property type="project" value="UniProtKB-KW"/>
</dbReference>
<dbReference type="PROSITE" id="PS51352">
    <property type="entry name" value="THIOREDOXIN_2"/>
    <property type="match status" value="1"/>
</dbReference>
<dbReference type="RefSeq" id="WP_005187173.1">
    <property type="nucleotide sequence ID" value="NZ_CP045804.1"/>
</dbReference>
<evidence type="ECO:0000256" key="13">
    <source>
        <dbReference type="ARBA" id="ARBA00083736"/>
    </source>
</evidence>
<comment type="catalytic activity">
    <reaction evidence="6">
        <text>[mycoredoxin]-L-dithiol + a hydroperoxide = [mycoredoxin]-L-disulfide + an alcohol + H2O</text>
        <dbReference type="Rhea" id="RHEA:62640"/>
        <dbReference type="Rhea" id="RHEA-COMP:16137"/>
        <dbReference type="Rhea" id="RHEA-COMP:16138"/>
        <dbReference type="ChEBI" id="CHEBI:15377"/>
        <dbReference type="ChEBI" id="CHEBI:29950"/>
        <dbReference type="ChEBI" id="CHEBI:30879"/>
        <dbReference type="ChEBI" id="CHEBI:35924"/>
        <dbReference type="ChEBI" id="CHEBI:50058"/>
        <dbReference type="EC" id="1.11.1.29"/>
    </reaction>
</comment>
<dbReference type="PANTHER" id="PTHR43110:SF1">
    <property type="entry name" value="THIOL PEROXIDASE"/>
    <property type="match status" value="1"/>
</dbReference>
<proteinExistence type="inferred from homology"/>
<keyword evidence="3" id="KW-0560">Oxidoreductase</keyword>
<evidence type="ECO:0000256" key="6">
    <source>
        <dbReference type="ARBA" id="ARBA00052774"/>
    </source>
</evidence>
<comment type="subunit">
    <text evidence="9">Homodimer. Forms both dimers and octamers; a tightly-associated dimer and a ring-like octamer.</text>
</comment>
<dbReference type="FunFam" id="3.40.30.10:FF:000118">
    <property type="entry name" value="Peroxiredoxin AhpE"/>
    <property type="match status" value="1"/>
</dbReference>
<protein>
    <recommendedName>
        <fullName evidence="11">Alkyl hydroperoxide reductase E</fullName>
        <ecNumber evidence="10">1.11.1.29</ecNumber>
    </recommendedName>
    <alternativeName>
        <fullName evidence="12">Mycoredoxin-dependent peroxiredoxin</fullName>
    </alternativeName>
    <alternativeName>
        <fullName evidence="13">Peroxiredoxin AhpE</fullName>
    </alternativeName>
    <alternativeName>
        <fullName evidence="5">Thioredoxin peroxidase</fullName>
    </alternativeName>
</protein>
<comment type="similarity">
    <text evidence="8">Belongs to the peroxiredoxin family. AhpE subfamily.</text>
</comment>